<gene>
    <name evidence="2" type="ORF">B0T20DRAFT_363888</name>
</gene>
<dbReference type="AlphaFoldDB" id="A0AAE0U3C7"/>
<keyword evidence="3" id="KW-1185">Reference proteome</keyword>
<protein>
    <submittedName>
        <fullName evidence="2">Heterokaryon incompatibility protein-domain-containing protein</fullName>
    </submittedName>
</protein>
<dbReference type="PANTHER" id="PTHR33112:SF8">
    <property type="entry name" value="HETEROKARYON INCOMPATIBILITY DOMAIN-CONTAINING PROTEIN"/>
    <property type="match status" value="1"/>
</dbReference>
<evidence type="ECO:0000313" key="2">
    <source>
        <dbReference type="EMBL" id="KAK3389079.1"/>
    </source>
</evidence>
<comment type="caution">
    <text evidence="2">The sequence shown here is derived from an EMBL/GenBank/DDBJ whole genome shotgun (WGS) entry which is preliminary data.</text>
</comment>
<dbReference type="Proteomes" id="UP001281003">
    <property type="component" value="Unassembled WGS sequence"/>
</dbReference>
<reference evidence="2" key="1">
    <citation type="journal article" date="2023" name="Mol. Phylogenet. Evol.">
        <title>Genome-scale phylogeny and comparative genomics of the fungal order Sordariales.</title>
        <authorList>
            <person name="Hensen N."/>
            <person name="Bonometti L."/>
            <person name="Westerberg I."/>
            <person name="Brannstrom I.O."/>
            <person name="Guillou S."/>
            <person name="Cros-Aarteil S."/>
            <person name="Calhoun S."/>
            <person name="Haridas S."/>
            <person name="Kuo A."/>
            <person name="Mondo S."/>
            <person name="Pangilinan J."/>
            <person name="Riley R."/>
            <person name="LaButti K."/>
            <person name="Andreopoulos B."/>
            <person name="Lipzen A."/>
            <person name="Chen C."/>
            <person name="Yan M."/>
            <person name="Daum C."/>
            <person name="Ng V."/>
            <person name="Clum A."/>
            <person name="Steindorff A."/>
            <person name="Ohm R.A."/>
            <person name="Martin F."/>
            <person name="Silar P."/>
            <person name="Natvig D.O."/>
            <person name="Lalanne C."/>
            <person name="Gautier V."/>
            <person name="Ament-Velasquez S.L."/>
            <person name="Kruys A."/>
            <person name="Hutchinson M.I."/>
            <person name="Powell A.J."/>
            <person name="Barry K."/>
            <person name="Miller A.N."/>
            <person name="Grigoriev I.V."/>
            <person name="Debuchy R."/>
            <person name="Gladieux P."/>
            <person name="Hiltunen Thoren M."/>
            <person name="Johannesson H."/>
        </authorList>
    </citation>
    <scope>NUCLEOTIDE SEQUENCE</scope>
    <source>
        <strain evidence="2">FGSC 1904</strain>
    </source>
</reference>
<dbReference type="EMBL" id="JAUTDP010000014">
    <property type="protein sequence ID" value="KAK3389079.1"/>
    <property type="molecule type" value="Genomic_DNA"/>
</dbReference>
<accession>A0AAE0U3C7</accession>
<organism evidence="2 3">
    <name type="scientific">Sordaria brevicollis</name>
    <dbReference type="NCBI Taxonomy" id="83679"/>
    <lineage>
        <taxon>Eukaryota</taxon>
        <taxon>Fungi</taxon>
        <taxon>Dikarya</taxon>
        <taxon>Ascomycota</taxon>
        <taxon>Pezizomycotina</taxon>
        <taxon>Sordariomycetes</taxon>
        <taxon>Sordariomycetidae</taxon>
        <taxon>Sordariales</taxon>
        <taxon>Sordariaceae</taxon>
        <taxon>Sordaria</taxon>
    </lineage>
</organism>
<name>A0AAE0U3C7_SORBR</name>
<dbReference type="Pfam" id="PF06985">
    <property type="entry name" value="HET"/>
    <property type="match status" value="1"/>
</dbReference>
<sequence>MFGKYKDLEDSEMLFAFDVDGSGMLVETSEMAEMDKPEQHGWCALSYVWGGNVPLKTTKATLLAHKKGITVDIFPRTMKDAALVCRGLGIRYLWIDALCIIQDDQDDLHEQLSHMPEVFQYATLTISATSSASSRDGFFSRRGYRSKGFPAINARVMTDSGEGIILFPYMDGDYGISGASQPRIEPIIRRAWTYQEAMLLSSTVSWADVVHEYTSRELSSASDRLRALSAIARVFQLETGNRYLAGLWKEDIPAALCWGNGTAPGTRNDPDPAYKKISPRPKEYRAPSWSWASIDTPVFYWPHEAYTPFRILELRVLSAGVTPMYPNGEFDSVASAFLTIRGPVCPVPLDEPVKLREIRTENPTSLFDHLWSEELYAYVFPDALEDSDEIVNTFWFLLLAEQDRSTTPDAFFRQPTTKFYGLVLRESKEHSGTYSRFGYFWTGDLFYPDAEWRHRPKVNSPFTPATYLDNFEDKVITLI</sequence>
<dbReference type="InterPro" id="IPR010730">
    <property type="entry name" value="HET"/>
</dbReference>
<dbReference type="PANTHER" id="PTHR33112">
    <property type="entry name" value="DOMAIN PROTEIN, PUTATIVE-RELATED"/>
    <property type="match status" value="1"/>
</dbReference>
<evidence type="ECO:0000259" key="1">
    <source>
        <dbReference type="Pfam" id="PF06985"/>
    </source>
</evidence>
<evidence type="ECO:0000313" key="3">
    <source>
        <dbReference type="Proteomes" id="UP001281003"/>
    </source>
</evidence>
<reference evidence="2" key="2">
    <citation type="submission" date="2023-07" db="EMBL/GenBank/DDBJ databases">
        <authorList>
            <consortium name="Lawrence Berkeley National Laboratory"/>
            <person name="Haridas S."/>
            <person name="Hensen N."/>
            <person name="Bonometti L."/>
            <person name="Westerberg I."/>
            <person name="Brannstrom I.O."/>
            <person name="Guillou S."/>
            <person name="Cros-Aarteil S."/>
            <person name="Calhoun S."/>
            <person name="Kuo A."/>
            <person name="Mondo S."/>
            <person name="Pangilinan J."/>
            <person name="Riley R."/>
            <person name="LaButti K."/>
            <person name="Andreopoulos B."/>
            <person name="Lipzen A."/>
            <person name="Chen C."/>
            <person name="Yanf M."/>
            <person name="Daum C."/>
            <person name="Ng V."/>
            <person name="Clum A."/>
            <person name="Steindorff A."/>
            <person name="Ohm R."/>
            <person name="Martin F."/>
            <person name="Silar P."/>
            <person name="Natvig D."/>
            <person name="Lalanne C."/>
            <person name="Gautier V."/>
            <person name="Ament-velasquez S.L."/>
            <person name="Kruys A."/>
            <person name="Hutchinson M.I."/>
            <person name="Powell A.J."/>
            <person name="Barry K."/>
            <person name="Miller A.N."/>
            <person name="Grigoriev I.V."/>
            <person name="Debuchy R."/>
            <person name="Gladieux P."/>
            <person name="Thoren M.H."/>
            <person name="Johannesson H."/>
        </authorList>
    </citation>
    <scope>NUCLEOTIDE SEQUENCE</scope>
    <source>
        <strain evidence="2">FGSC 1904</strain>
    </source>
</reference>
<proteinExistence type="predicted"/>
<feature type="domain" description="Heterokaryon incompatibility" evidence="1">
    <location>
        <begin position="42"/>
        <end position="196"/>
    </location>
</feature>